<dbReference type="AlphaFoldDB" id="A0A2Z2PDT1"/>
<dbReference type="PANTHER" id="PTHR30146:SF148">
    <property type="entry name" value="HTH-TYPE TRANSCRIPTIONAL REPRESSOR PURR-RELATED"/>
    <property type="match status" value="1"/>
</dbReference>
<reference evidence="7" key="1">
    <citation type="submission" date="2016-10" db="EMBL/GenBank/DDBJ databases">
        <title>Agrobacterium Ti plasmids: Classification based on T-DNA and Vir regions organization.</title>
        <authorList>
            <person name="Nabi N."/>
            <person name="Vial L."/>
            <person name="Ben Hafsa A."/>
            <person name="Chapulliot D."/>
            <person name="Berard A."/>
            <person name="Chauveau A."/>
            <person name="Le Paslier M.-C."/>
            <person name="Harzallah Skhiri F."/>
            <person name="Brunel D."/>
            <person name="Nesme X."/>
            <person name="Chaouachi M."/>
        </authorList>
    </citation>
    <scope>NUCLEOTIDE SEQUENCE</scope>
    <source>
        <strain evidence="6">AR125</strain>
        <strain evidence="7">CFBP5499</strain>
        <plasmid evidence="6">pTi_AR125</plasmid>
        <plasmid evidence="7">pTi_CFBP5499</plasmid>
    </source>
</reference>
<evidence type="ECO:0000256" key="3">
    <source>
        <dbReference type="ARBA" id="ARBA00023125"/>
    </source>
</evidence>
<dbReference type="Pfam" id="PF00356">
    <property type="entry name" value="LacI"/>
    <property type="match status" value="1"/>
</dbReference>
<dbReference type="Gene3D" id="3.40.50.2300">
    <property type="match status" value="2"/>
</dbReference>
<evidence type="ECO:0000256" key="4">
    <source>
        <dbReference type="ARBA" id="ARBA00023163"/>
    </source>
</evidence>
<proteinExistence type="predicted"/>
<dbReference type="EMBL" id="KY000025">
    <property type="protein sequence ID" value="ASK40761.1"/>
    <property type="molecule type" value="Genomic_DNA"/>
</dbReference>
<accession>A0A2Z2PDT1</accession>
<keyword evidence="1" id="KW-0678">Repressor</keyword>
<dbReference type="PROSITE" id="PS50932">
    <property type="entry name" value="HTH_LACI_2"/>
    <property type="match status" value="1"/>
</dbReference>
<dbReference type="GO" id="GO:0000976">
    <property type="term" value="F:transcription cis-regulatory region binding"/>
    <property type="evidence" value="ECO:0007669"/>
    <property type="project" value="TreeGrafter"/>
</dbReference>
<dbReference type="GO" id="GO:0003700">
    <property type="term" value="F:DNA-binding transcription factor activity"/>
    <property type="evidence" value="ECO:0007669"/>
    <property type="project" value="TreeGrafter"/>
</dbReference>
<feature type="domain" description="HTH lacI-type" evidence="5">
    <location>
        <begin position="11"/>
        <end position="65"/>
    </location>
</feature>
<dbReference type="InterPro" id="IPR028082">
    <property type="entry name" value="Peripla_BP_I"/>
</dbReference>
<evidence type="ECO:0000313" key="7">
    <source>
        <dbReference type="EMBL" id="ASK41524.1"/>
    </source>
</evidence>
<evidence type="ECO:0000256" key="2">
    <source>
        <dbReference type="ARBA" id="ARBA00023015"/>
    </source>
</evidence>
<evidence type="ECO:0000256" key="1">
    <source>
        <dbReference type="ARBA" id="ARBA00022491"/>
    </source>
</evidence>
<dbReference type="PANTHER" id="PTHR30146">
    <property type="entry name" value="LACI-RELATED TRANSCRIPTIONAL REPRESSOR"/>
    <property type="match status" value="1"/>
</dbReference>
<dbReference type="InterPro" id="IPR000843">
    <property type="entry name" value="HTH_LacI"/>
</dbReference>
<keyword evidence="4" id="KW-0804">Transcription</keyword>
<organism evidence="7">
    <name type="scientific">Agrobacterium genomosp. 6</name>
    <dbReference type="NCBI Taxonomy" id="1183411"/>
    <lineage>
        <taxon>Bacteria</taxon>
        <taxon>Pseudomonadati</taxon>
        <taxon>Pseudomonadota</taxon>
        <taxon>Alphaproteobacteria</taxon>
        <taxon>Hyphomicrobiales</taxon>
        <taxon>Rhizobiaceae</taxon>
        <taxon>Rhizobium/Agrobacterium group</taxon>
        <taxon>Agrobacterium</taxon>
        <taxon>Agrobacterium tumefaciens complex</taxon>
    </lineage>
</organism>
<dbReference type="CDD" id="cd06267">
    <property type="entry name" value="PBP1_LacI_sugar_binding-like"/>
    <property type="match status" value="1"/>
</dbReference>
<protein>
    <recommendedName>
        <fullName evidence="5">HTH lacI-type domain-containing protein</fullName>
    </recommendedName>
</protein>
<dbReference type="SUPFAM" id="SSF47413">
    <property type="entry name" value="lambda repressor-like DNA-binding domains"/>
    <property type="match status" value="1"/>
</dbReference>
<dbReference type="Pfam" id="PF13377">
    <property type="entry name" value="Peripla_BP_3"/>
    <property type="match status" value="1"/>
</dbReference>
<geneLocation type="plasmid" evidence="6">
    <name>pTi_AR125</name>
</geneLocation>
<evidence type="ECO:0000259" key="5">
    <source>
        <dbReference type="PROSITE" id="PS50932"/>
    </source>
</evidence>
<evidence type="ECO:0000313" key="6">
    <source>
        <dbReference type="EMBL" id="ASK40761.1"/>
    </source>
</evidence>
<dbReference type="EMBL" id="KY000029">
    <property type="protein sequence ID" value="ASK41524.1"/>
    <property type="molecule type" value="Genomic_DNA"/>
</dbReference>
<dbReference type="InterPro" id="IPR046335">
    <property type="entry name" value="LacI/GalR-like_sensor"/>
</dbReference>
<geneLocation type="plasmid" evidence="7">
    <name>pTi_CFBP5499</name>
</geneLocation>
<keyword evidence="7" id="KW-0614">Plasmid</keyword>
<keyword evidence="3" id="KW-0238">DNA-binding</keyword>
<sequence>MKDGDSCNAVPTITDVARVAGVSRATAARVLGGYGTVREKTCERVLDAAKHLAYHPNQLARSMATGLSKTIGVIIPDIQNPNLARAIRAIMDTASAHSFTVILATTDEDIALERDAIRSLLAKRVDGLIITPTSSSEIEHLANAWQRGYPVVLLERRIATLRADTFAVDNFGASYEAAKSLILRGHSNVALVSEVSAHVSPQALISPVREWIEGYRAALHDAEIPFSPNLVVLGGWDPQNLAQQVRVLCASPDRPTAFLATNSSAALLLLGVLRNMNLSIPEDVSLICFDNADWTDAVAPPLTVISQPVRDLAVAATEHLIGRLKGKPSTSAVETLMSAVLIHRASVGDALHSETVLPKSRDFRC</sequence>
<dbReference type="SMART" id="SM00354">
    <property type="entry name" value="HTH_LACI"/>
    <property type="match status" value="1"/>
</dbReference>
<dbReference type="InterPro" id="IPR010982">
    <property type="entry name" value="Lambda_DNA-bd_dom_sf"/>
</dbReference>
<dbReference type="PROSITE" id="PS00356">
    <property type="entry name" value="HTH_LACI_1"/>
    <property type="match status" value="1"/>
</dbReference>
<keyword evidence="2" id="KW-0805">Transcription regulation</keyword>
<dbReference type="SUPFAM" id="SSF53822">
    <property type="entry name" value="Periplasmic binding protein-like I"/>
    <property type="match status" value="1"/>
</dbReference>
<dbReference type="RefSeq" id="WP_080830781.1">
    <property type="nucleotide sequence ID" value="NZ_KY000025.1"/>
</dbReference>
<dbReference type="Gene3D" id="1.10.260.40">
    <property type="entry name" value="lambda repressor-like DNA-binding domains"/>
    <property type="match status" value="1"/>
</dbReference>
<dbReference type="CDD" id="cd01392">
    <property type="entry name" value="HTH_LacI"/>
    <property type="match status" value="1"/>
</dbReference>
<name>A0A2Z2PDT1_9HYPH</name>